<dbReference type="Gene3D" id="3.40.50.300">
    <property type="entry name" value="P-loop containing nucleotide triphosphate hydrolases"/>
    <property type="match status" value="1"/>
</dbReference>
<name>A0ABW4QA17_9MICC</name>
<dbReference type="SUPFAM" id="SSF52540">
    <property type="entry name" value="P-loop containing nucleoside triphosphate hydrolases"/>
    <property type="match status" value="1"/>
</dbReference>
<dbReference type="EMBL" id="JBHUGA010000052">
    <property type="protein sequence ID" value="MFD1847459.1"/>
    <property type="molecule type" value="Genomic_DNA"/>
</dbReference>
<comment type="caution">
    <text evidence="1">The sequence shown here is derived from an EMBL/GenBank/DDBJ whole genome shotgun (WGS) entry which is preliminary data.</text>
</comment>
<dbReference type="RefSeq" id="WP_343879526.1">
    <property type="nucleotide sequence ID" value="NZ_BAAAIJ010000036.1"/>
</dbReference>
<dbReference type="InterPro" id="IPR027417">
    <property type="entry name" value="P-loop_NTPase"/>
</dbReference>
<gene>
    <name evidence="1" type="ORF">ACFSFX_12735</name>
</gene>
<accession>A0ABW4QA17</accession>
<dbReference type="Pfam" id="PF13238">
    <property type="entry name" value="AAA_18"/>
    <property type="match status" value="1"/>
</dbReference>
<protein>
    <submittedName>
        <fullName evidence="1">AAA family ATPase</fullName>
    </submittedName>
</protein>
<sequence length="151" mass="16641">MTRILITGMSGTGKTTLLNELASRGCQTVDTDYDGWTTPDGTWDEPRIEDLLKAEPNIVVSGTVKNQARFYPKFAEIILLSVPIDVLLDRIAKRTNNPYGKIPEQLAEIRSYVITVEPLLRLGATQELDGRLPSNVLADTVQCLAKDLAPT</sequence>
<organism evidence="1 2">
    <name type="scientific">Arthrobacter flavus</name>
    <dbReference type="NCBI Taxonomy" id="95172"/>
    <lineage>
        <taxon>Bacteria</taxon>
        <taxon>Bacillati</taxon>
        <taxon>Actinomycetota</taxon>
        <taxon>Actinomycetes</taxon>
        <taxon>Micrococcales</taxon>
        <taxon>Micrococcaceae</taxon>
        <taxon>Arthrobacter</taxon>
    </lineage>
</organism>
<keyword evidence="2" id="KW-1185">Reference proteome</keyword>
<evidence type="ECO:0000313" key="2">
    <source>
        <dbReference type="Proteomes" id="UP001597307"/>
    </source>
</evidence>
<evidence type="ECO:0000313" key="1">
    <source>
        <dbReference type="EMBL" id="MFD1847459.1"/>
    </source>
</evidence>
<dbReference type="Proteomes" id="UP001597307">
    <property type="component" value="Unassembled WGS sequence"/>
</dbReference>
<proteinExistence type="predicted"/>
<reference evidence="2" key="1">
    <citation type="journal article" date="2019" name="Int. J. Syst. Evol. Microbiol.">
        <title>The Global Catalogue of Microorganisms (GCM) 10K type strain sequencing project: providing services to taxonomists for standard genome sequencing and annotation.</title>
        <authorList>
            <consortium name="The Broad Institute Genomics Platform"/>
            <consortium name="The Broad Institute Genome Sequencing Center for Infectious Disease"/>
            <person name="Wu L."/>
            <person name="Ma J."/>
        </authorList>
    </citation>
    <scope>NUCLEOTIDE SEQUENCE [LARGE SCALE GENOMIC DNA]</scope>
    <source>
        <strain evidence="2">JCM 11496</strain>
    </source>
</reference>